<dbReference type="EMBL" id="GL349485">
    <property type="protein sequence ID" value="KNC54046.1"/>
    <property type="molecule type" value="Genomic_DNA"/>
</dbReference>
<keyword evidence="2" id="KW-1185">Reference proteome</keyword>
<gene>
    <name evidence="1" type="ORF">AMSG_09708</name>
</gene>
<accession>A0A0L0DPU6</accession>
<organism evidence="1 2">
    <name type="scientific">Thecamonas trahens ATCC 50062</name>
    <dbReference type="NCBI Taxonomy" id="461836"/>
    <lineage>
        <taxon>Eukaryota</taxon>
        <taxon>Apusozoa</taxon>
        <taxon>Apusomonadida</taxon>
        <taxon>Apusomonadidae</taxon>
        <taxon>Thecamonas</taxon>
    </lineage>
</organism>
<evidence type="ECO:0000313" key="2">
    <source>
        <dbReference type="Proteomes" id="UP000054408"/>
    </source>
</evidence>
<proteinExistence type="predicted"/>
<evidence type="ECO:0000313" key="1">
    <source>
        <dbReference type="EMBL" id="KNC54046.1"/>
    </source>
</evidence>
<name>A0A0L0DPU6_THETB</name>
<reference evidence="1 2" key="1">
    <citation type="submission" date="2010-05" db="EMBL/GenBank/DDBJ databases">
        <title>The Genome Sequence of Thecamonas trahens ATCC 50062.</title>
        <authorList>
            <consortium name="The Broad Institute Genome Sequencing Platform"/>
            <person name="Russ C."/>
            <person name="Cuomo C."/>
            <person name="Shea T."/>
            <person name="Young S.K."/>
            <person name="Zeng Q."/>
            <person name="Koehrsen M."/>
            <person name="Haas B."/>
            <person name="Borodovsky M."/>
            <person name="Guigo R."/>
            <person name="Alvarado L."/>
            <person name="Berlin A."/>
            <person name="Bochicchio J."/>
            <person name="Borenstein D."/>
            <person name="Chapman S."/>
            <person name="Chen Z."/>
            <person name="Freedman E."/>
            <person name="Gellesch M."/>
            <person name="Goldberg J."/>
            <person name="Griggs A."/>
            <person name="Gujja S."/>
            <person name="Heilman E."/>
            <person name="Heiman D."/>
            <person name="Hepburn T."/>
            <person name="Howarth C."/>
            <person name="Jen D."/>
            <person name="Larson L."/>
            <person name="Mehta T."/>
            <person name="Park D."/>
            <person name="Pearson M."/>
            <person name="Roberts A."/>
            <person name="Saif S."/>
            <person name="Shenoy N."/>
            <person name="Sisk P."/>
            <person name="Stolte C."/>
            <person name="Sykes S."/>
            <person name="Thomson T."/>
            <person name="Walk T."/>
            <person name="White J."/>
            <person name="Yandava C."/>
            <person name="Burger G."/>
            <person name="Gray M.W."/>
            <person name="Holland P.W.H."/>
            <person name="King N."/>
            <person name="Lang F.B.F."/>
            <person name="Roger A.J."/>
            <person name="Ruiz-Trillo I."/>
            <person name="Lander E."/>
            <person name="Nusbaum C."/>
        </authorList>
    </citation>
    <scope>NUCLEOTIDE SEQUENCE [LARGE SCALE GENOMIC DNA]</scope>
    <source>
        <strain evidence="1 2">ATCC 50062</strain>
    </source>
</reference>
<protein>
    <submittedName>
        <fullName evidence="1">Uncharacterized protein</fullName>
    </submittedName>
</protein>
<dbReference type="AlphaFoldDB" id="A0A0L0DPU6"/>
<dbReference type="GeneID" id="25568112"/>
<dbReference type="RefSeq" id="XP_013754057.1">
    <property type="nucleotide sequence ID" value="XM_013898603.1"/>
</dbReference>
<sequence>MALPFPGYDGLADIDLAAEPMDGASFLLTSRIRALKAGNVLPQVPDAFTVVRPVDSGGDDGWSDGDDGWRQGDDGELAADGQRVAAEIWSPAARVGKWFDPEWVVATLRAFAVLRASWRRDVAASAENSPLTCADLDWRALPRTADLCRLSPAEVTQAVWSVTKQVASEGEALVWAWALLVAIHPPPLGPT</sequence>
<dbReference type="Proteomes" id="UP000054408">
    <property type="component" value="Unassembled WGS sequence"/>
</dbReference>